<dbReference type="Pfam" id="PF00443">
    <property type="entry name" value="UCH"/>
    <property type="match status" value="1"/>
</dbReference>
<comment type="catalytic activity">
    <reaction evidence="1 7">
        <text>Thiol-dependent hydrolysis of ester, thioester, amide, peptide and isopeptide bonds formed by the C-terminal Gly of ubiquitin (a 76-residue protein attached to proteins as an intracellular targeting signal).</text>
        <dbReference type="EC" id="3.4.19.12"/>
    </reaction>
</comment>
<keyword evidence="5 7" id="KW-0378">Hydrolase</keyword>
<dbReference type="InterPro" id="IPR028889">
    <property type="entry name" value="USP"/>
</dbReference>
<organism evidence="11 12">
    <name type="scientific">Pristionchus fissidentatus</name>
    <dbReference type="NCBI Taxonomy" id="1538716"/>
    <lineage>
        <taxon>Eukaryota</taxon>
        <taxon>Metazoa</taxon>
        <taxon>Ecdysozoa</taxon>
        <taxon>Nematoda</taxon>
        <taxon>Chromadorea</taxon>
        <taxon>Rhabditida</taxon>
        <taxon>Rhabditina</taxon>
        <taxon>Diplogasteromorpha</taxon>
        <taxon>Diplogasteroidea</taxon>
        <taxon>Neodiplogasteridae</taxon>
        <taxon>Pristionchus</taxon>
    </lineage>
</organism>
<gene>
    <name evidence="11" type="ORF">PFISCL1PPCAC_14674</name>
</gene>
<dbReference type="SMART" id="SM00695">
    <property type="entry name" value="DUSP"/>
    <property type="match status" value="1"/>
</dbReference>
<dbReference type="PANTHER" id="PTHR21646:SF24">
    <property type="entry name" value="UBIQUITIN CARBOXYL-TERMINAL HYDROLASE"/>
    <property type="match status" value="1"/>
</dbReference>
<accession>A0AAV5VUM1</accession>
<dbReference type="Gene3D" id="3.30.2230.10">
    <property type="entry name" value="DUSP-like"/>
    <property type="match status" value="1"/>
</dbReference>
<feature type="compositionally biased region" description="Polar residues" evidence="8">
    <location>
        <begin position="1"/>
        <end position="15"/>
    </location>
</feature>
<dbReference type="SUPFAM" id="SSF54001">
    <property type="entry name" value="Cysteine proteinases"/>
    <property type="match status" value="1"/>
</dbReference>
<keyword evidence="4 7" id="KW-0833">Ubl conjugation pathway</keyword>
<evidence type="ECO:0000256" key="2">
    <source>
        <dbReference type="ARBA" id="ARBA00009085"/>
    </source>
</evidence>
<dbReference type="PROSITE" id="PS51283">
    <property type="entry name" value="DUSP"/>
    <property type="match status" value="1"/>
</dbReference>
<dbReference type="Gene3D" id="3.90.70.10">
    <property type="entry name" value="Cysteine proteinases"/>
    <property type="match status" value="2"/>
</dbReference>
<dbReference type="AlphaFoldDB" id="A0AAV5VUM1"/>
<proteinExistence type="inferred from homology"/>
<dbReference type="InterPro" id="IPR001394">
    <property type="entry name" value="Peptidase_C19_UCH"/>
</dbReference>
<keyword evidence="6 7" id="KW-0788">Thiol protease</keyword>
<dbReference type="InterPro" id="IPR035927">
    <property type="entry name" value="DUSP-like_sf"/>
</dbReference>
<reference evidence="11" key="1">
    <citation type="submission" date="2023-10" db="EMBL/GenBank/DDBJ databases">
        <title>Genome assembly of Pristionchus species.</title>
        <authorList>
            <person name="Yoshida K."/>
            <person name="Sommer R.J."/>
        </authorList>
    </citation>
    <scope>NUCLEOTIDE SEQUENCE</scope>
    <source>
        <strain evidence="11">RS5133</strain>
    </source>
</reference>
<evidence type="ECO:0000256" key="3">
    <source>
        <dbReference type="ARBA" id="ARBA00022670"/>
    </source>
</evidence>
<keyword evidence="12" id="KW-1185">Reference proteome</keyword>
<evidence type="ECO:0000256" key="1">
    <source>
        <dbReference type="ARBA" id="ARBA00000707"/>
    </source>
</evidence>
<dbReference type="PROSITE" id="PS50235">
    <property type="entry name" value="USP_3"/>
    <property type="match status" value="1"/>
</dbReference>
<evidence type="ECO:0000256" key="7">
    <source>
        <dbReference type="RuleBase" id="RU366025"/>
    </source>
</evidence>
<dbReference type="EC" id="3.4.19.12" evidence="7"/>
<keyword evidence="3 7" id="KW-0645">Protease</keyword>
<evidence type="ECO:0000313" key="11">
    <source>
        <dbReference type="EMBL" id="GMT23377.1"/>
    </source>
</evidence>
<dbReference type="Pfam" id="PF06337">
    <property type="entry name" value="DUSP"/>
    <property type="match status" value="1"/>
</dbReference>
<dbReference type="InterPro" id="IPR006615">
    <property type="entry name" value="Pept_C19_DUSP"/>
</dbReference>
<dbReference type="SUPFAM" id="SSF143791">
    <property type="entry name" value="DUSP-like"/>
    <property type="match status" value="1"/>
</dbReference>
<evidence type="ECO:0000256" key="6">
    <source>
        <dbReference type="ARBA" id="ARBA00022807"/>
    </source>
</evidence>
<evidence type="ECO:0000256" key="5">
    <source>
        <dbReference type="ARBA" id="ARBA00022801"/>
    </source>
</evidence>
<dbReference type="PROSITE" id="PS00973">
    <property type="entry name" value="USP_2"/>
    <property type="match status" value="1"/>
</dbReference>
<dbReference type="PROSITE" id="PS00972">
    <property type="entry name" value="USP_1"/>
    <property type="match status" value="1"/>
</dbReference>
<evidence type="ECO:0000259" key="9">
    <source>
        <dbReference type="PROSITE" id="PS50235"/>
    </source>
</evidence>
<evidence type="ECO:0000259" key="10">
    <source>
        <dbReference type="PROSITE" id="PS51283"/>
    </source>
</evidence>
<evidence type="ECO:0000256" key="4">
    <source>
        <dbReference type="ARBA" id="ARBA00022786"/>
    </source>
</evidence>
<comment type="similarity">
    <text evidence="2 7">Belongs to the peptidase C19 family.</text>
</comment>
<feature type="region of interest" description="Disordered" evidence="8">
    <location>
        <begin position="1"/>
        <end position="31"/>
    </location>
</feature>
<dbReference type="GO" id="GO:0016579">
    <property type="term" value="P:protein deubiquitination"/>
    <property type="evidence" value="ECO:0007669"/>
    <property type="project" value="InterPro"/>
</dbReference>
<comment type="caution">
    <text evidence="11">The sequence shown here is derived from an EMBL/GenBank/DDBJ whole genome shotgun (WGS) entry which is preliminary data.</text>
</comment>
<name>A0AAV5VUM1_9BILA</name>
<feature type="domain" description="USP" evidence="9">
    <location>
        <begin position="262"/>
        <end position="790"/>
    </location>
</feature>
<dbReference type="InterPro" id="IPR038765">
    <property type="entry name" value="Papain-like_cys_pep_sf"/>
</dbReference>
<feature type="non-terminal residue" evidence="11">
    <location>
        <position position="1"/>
    </location>
</feature>
<dbReference type="InterPro" id="IPR018200">
    <property type="entry name" value="USP_CS"/>
</dbReference>
<sequence length="807" mass="91948">QMTVSSNGSTTNGQTEEMDIDQENGNPAKKQKLMSKEDFVKVMDDVEKHSLIVDEKWYLVSLNWWKKAEKAVNDGYMEDIQPIDNSKISTRGISGAFYLAPKLVERMDFIPVPEKSFEVLNDSFGVVDAKRDIIERLVIDDGLRGNRIDVYPKVVNVILARDRSRRVTLPLRNDTVGSLRERALRELGVNESLHKIRFYIEHGDKFELLNVKDDDEVANLFSSEPTVVVDIVDENGKGFISNRINESYNEISSSPSYTRGVCGLSNLGNTCFMASAVQCLSNVPQITEYFLTDQYTNDLNEANPLGTEGHLAKEYGKLMHAMWSGRHESFVPRNFKSTIGKFAPRFSGYAQQDSQELLAFLLDGLHEDLNRIRKKPYVEEKEPAEGTSEKAIAEEAWANYRKRNDSIIVDKVHGQLKSTLVCPKCAKVSVKFDPFCFLSVPVPTKERLFRTPIVLMFNPLKKWARFALNITRTTTVAQALDLIMSELGEKIEVIVFTVDSMNRPTLMEMDDPLCGENRNRYAIVYACQVTRAIEGSELVIARTMGEKKLTYSSKNLPVFFTIPLNQSEEAVKEFGEKEIVPVVKGMFEKDGIEEERYKCGVEVTRDGDKWMVDLIFDEVNVLEDVRGTGLIDREKSMPEPKQDVSLVDCINMFTKKEQLSEQDSWYCPQCKEHVLATKKLDIWKLPQILVVHLKRFQYTRWSREKIDTPVDIPGKDFHLRDILVNDSHEDAVYDLIAISHHMGGLGGGHYTATALNGETWYYFNDASVSKACAPYGTPSSSPYLLFYRRRELPIIHSDEHLDMETED</sequence>
<dbReference type="InterPro" id="IPR050185">
    <property type="entry name" value="Ub_carboxyl-term_hydrolase"/>
</dbReference>
<dbReference type="EMBL" id="BTSY01000004">
    <property type="protein sequence ID" value="GMT23377.1"/>
    <property type="molecule type" value="Genomic_DNA"/>
</dbReference>
<dbReference type="GO" id="GO:0006508">
    <property type="term" value="P:proteolysis"/>
    <property type="evidence" value="ECO:0007669"/>
    <property type="project" value="UniProtKB-KW"/>
</dbReference>
<evidence type="ECO:0000313" key="12">
    <source>
        <dbReference type="Proteomes" id="UP001432322"/>
    </source>
</evidence>
<dbReference type="Proteomes" id="UP001432322">
    <property type="component" value="Unassembled WGS sequence"/>
</dbReference>
<feature type="domain" description="DUSP" evidence="10">
    <location>
        <begin position="31"/>
        <end position="139"/>
    </location>
</feature>
<evidence type="ECO:0000256" key="8">
    <source>
        <dbReference type="SAM" id="MobiDB-lite"/>
    </source>
</evidence>
<dbReference type="PANTHER" id="PTHR21646">
    <property type="entry name" value="UBIQUITIN CARBOXYL-TERMINAL HYDROLASE"/>
    <property type="match status" value="1"/>
</dbReference>
<dbReference type="GO" id="GO:0004843">
    <property type="term" value="F:cysteine-type deubiquitinase activity"/>
    <property type="evidence" value="ECO:0007669"/>
    <property type="project" value="UniProtKB-UniRule"/>
</dbReference>
<protein>
    <recommendedName>
        <fullName evidence="7">Ubiquitin carboxyl-terminal hydrolase</fullName>
        <ecNumber evidence="7">3.4.19.12</ecNumber>
    </recommendedName>
</protein>